<gene>
    <name evidence="3" type="ORF">AKJ59_00110</name>
</gene>
<proteinExistence type="predicted"/>
<reference evidence="3 4" key="1">
    <citation type="journal article" date="2016" name="Sci. Rep.">
        <title>Metabolic traits of an uncultured archaeal lineage -MSBL1- from brine pools of the Red Sea.</title>
        <authorList>
            <person name="Mwirichia R."/>
            <person name="Alam I."/>
            <person name="Rashid M."/>
            <person name="Vinu M."/>
            <person name="Ba-Alawi W."/>
            <person name="Anthony Kamau A."/>
            <person name="Kamanda Ngugi D."/>
            <person name="Goker M."/>
            <person name="Klenk H.P."/>
            <person name="Bajic V."/>
            <person name="Stingl U."/>
        </authorList>
    </citation>
    <scope>NUCLEOTIDE SEQUENCE [LARGE SCALE GENOMIC DNA]</scope>
    <source>
        <strain evidence="3">SCGC-AAA385M02</strain>
    </source>
</reference>
<dbReference type="EMBL" id="LHYL01000001">
    <property type="protein sequence ID" value="KXB08969.1"/>
    <property type="molecule type" value="Genomic_DNA"/>
</dbReference>
<feature type="coiled-coil region" evidence="1">
    <location>
        <begin position="278"/>
        <end position="305"/>
    </location>
</feature>
<dbReference type="Proteomes" id="UP000070248">
    <property type="component" value="Unassembled WGS sequence"/>
</dbReference>
<accession>A0A133VR82</accession>
<protein>
    <submittedName>
        <fullName evidence="3">Uncharacterized protein</fullName>
    </submittedName>
</protein>
<name>A0A133VR82_9EURY</name>
<dbReference type="AlphaFoldDB" id="A0A133VR82"/>
<sequence length="450" mass="52773">MSNRKTIKINPDLFKTSGKRKTSSTTKKRSHTKTQRKREKKKKPKVNIKPSILRRALFERIKEKKKKERLKEYEASNANSIIEDSTSLFDETFNHLLEFEKQKKLEKEARRLEKNEIKKRKREILSQREKIQGNQSSAFNKTLKHYGNNNNNSIQPIPNIHVETELPEALKVHDLHIEPTIQPTPPHTHTDPHTPINNTIHHLSPIQLKPRPPYGCLKNGKTPTYRQWRRQQGQPISTMHNKTLKHYGNPLNNKDATSSQSLNLSNDMRESLNKGHEKSDREKILDRIRREIQQKKQEIEKKDKFEKFQKKYNELMKQGGVDGGDLLDKETSSQLISNGKIKKKFKKHIKTIRKKTIKRKYKLGKQLSKNKVSVLIKNKKTRKKIQHEEKLLKRIHIMEIKNQLVKMGLLKHGSTAPNDVIRKMYENAILSGEINNVNKDVLIHNYMESS</sequence>
<keyword evidence="4" id="KW-1185">Reference proteome</keyword>
<feature type="region of interest" description="Disordered" evidence="2">
    <location>
        <begin position="1"/>
        <end position="45"/>
    </location>
</feature>
<evidence type="ECO:0000313" key="4">
    <source>
        <dbReference type="Proteomes" id="UP000070248"/>
    </source>
</evidence>
<evidence type="ECO:0000313" key="3">
    <source>
        <dbReference type="EMBL" id="KXB08969.1"/>
    </source>
</evidence>
<feature type="compositionally biased region" description="Basic residues" evidence="2">
    <location>
        <begin position="17"/>
        <end position="45"/>
    </location>
</feature>
<evidence type="ECO:0000256" key="1">
    <source>
        <dbReference type="SAM" id="Coils"/>
    </source>
</evidence>
<evidence type="ECO:0000256" key="2">
    <source>
        <dbReference type="SAM" id="MobiDB-lite"/>
    </source>
</evidence>
<organism evidence="3 4">
    <name type="scientific">candidate division MSBL1 archaeon SCGC-AAA385M02</name>
    <dbReference type="NCBI Taxonomy" id="1698287"/>
    <lineage>
        <taxon>Archaea</taxon>
        <taxon>Methanobacteriati</taxon>
        <taxon>Methanobacteriota</taxon>
        <taxon>candidate division MSBL1</taxon>
    </lineage>
</organism>
<comment type="caution">
    <text evidence="3">The sequence shown here is derived from an EMBL/GenBank/DDBJ whole genome shotgun (WGS) entry which is preliminary data.</text>
</comment>
<keyword evidence="1" id="KW-0175">Coiled coil</keyword>